<evidence type="ECO:0000256" key="3">
    <source>
        <dbReference type="ARBA" id="ARBA00022553"/>
    </source>
</evidence>
<evidence type="ECO:0000256" key="7">
    <source>
        <dbReference type="SAM" id="Phobius"/>
    </source>
</evidence>
<dbReference type="Gene3D" id="3.30.565.10">
    <property type="entry name" value="Histidine kinase-like ATPase, C-terminal domain"/>
    <property type="match status" value="1"/>
</dbReference>
<dbReference type="EMBL" id="BJZT01000006">
    <property type="protein sequence ID" value="GEO98388.1"/>
    <property type="molecule type" value="Genomic_DNA"/>
</dbReference>
<feature type="transmembrane region" description="Helical" evidence="7">
    <location>
        <begin position="82"/>
        <end position="101"/>
    </location>
</feature>
<evidence type="ECO:0000313" key="9">
    <source>
        <dbReference type="EMBL" id="GEO98388.1"/>
    </source>
</evidence>
<feature type="transmembrane region" description="Helical" evidence="7">
    <location>
        <begin position="131"/>
        <end position="150"/>
    </location>
</feature>
<dbReference type="InterPro" id="IPR003661">
    <property type="entry name" value="HisK_dim/P_dom"/>
</dbReference>
<evidence type="ECO:0000259" key="8">
    <source>
        <dbReference type="PROSITE" id="PS50109"/>
    </source>
</evidence>
<keyword evidence="4" id="KW-0808">Transferase</keyword>
<dbReference type="Proteomes" id="UP000321258">
    <property type="component" value="Unassembled WGS sequence"/>
</dbReference>
<keyword evidence="3" id="KW-0597">Phosphoprotein</keyword>
<reference evidence="9 10" key="1">
    <citation type="submission" date="2019-07" db="EMBL/GenBank/DDBJ databases">
        <title>Whole genome shotgun sequence of Methylobacterium haplocladii NBRC 107714.</title>
        <authorList>
            <person name="Hosoyama A."/>
            <person name="Uohara A."/>
            <person name="Ohji S."/>
            <person name="Ichikawa N."/>
        </authorList>
    </citation>
    <scope>NUCLEOTIDE SEQUENCE [LARGE SCALE GENOMIC DNA]</scope>
    <source>
        <strain evidence="9 10">NBRC 107714</strain>
    </source>
</reference>
<dbReference type="InterPro" id="IPR036097">
    <property type="entry name" value="HisK_dim/P_sf"/>
</dbReference>
<evidence type="ECO:0000256" key="5">
    <source>
        <dbReference type="ARBA" id="ARBA00022777"/>
    </source>
</evidence>
<comment type="catalytic activity">
    <reaction evidence="1">
        <text>ATP + protein L-histidine = ADP + protein N-phospho-L-histidine.</text>
        <dbReference type="EC" id="2.7.13.3"/>
    </reaction>
</comment>
<sequence>MRHTFEHIVDWFIPQSAHLERSDLSVTRNFVLTHVFGPLMSQSMCVFLYRTDPDPGFPCYTVIACVCLFWTLPFVLKYTQSIKLAAFLSVEMLAFTALFGTYHYGGASSPCLPWLIIALLLGFFYFSEQQMLIVGLFALNVTVFFVAYLSTGFPQIVPVADLAIVSWISIVSATLYMSWMAIYYSHVMSMRSQIEKETERYLAANEQLQIVKELADAANRAKSVFLAKMSHELRTPLNAVIGYSELILENIPPGSDATKQKDVRSINAAGRHLLSLVVDVLDLSKIEAETIELNVETFDLGHLLEQVVATVKPLADANGNALTVQQLTPFGTMHTDQTKLRQILVNLLSNASKFTRNGSVTLSVRMDRKPTGTWLDVRVRDTGIGISQTDIGRLFQNFRQVSAATAQQYGGTGLGLALSQKLCTLMGGSIGVTSELEKGSVFSFCIPAEVAEPQPDVASDHALAPAALLPTARLPSALVPAALGVQF</sequence>
<keyword evidence="7" id="KW-0472">Membrane</keyword>
<dbReference type="GO" id="GO:0009927">
    <property type="term" value="F:histidine phosphotransfer kinase activity"/>
    <property type="evidence" value="ECO:0007669"/>
    <property type="project" value="TreeGrafter"/>
</dbReference>
<dbReference type="Gene3D" id="1.10.287.130">
    <property type="match status" value="1"/>
</dbReference>
<dbReference type="OrthoDB" id="9810730at2"/>
<dbReference type="Pfam" id="PF00512">
    <property type="entry name" value="HisKA"/>
    <property type="match status" value="1"/>
</dbReference>
<dbReference type="PANTHER" id="PTHR43047:SF72">
    <property type="entry name" value="OSMOSENSING HISTIDINE PROTEIN KINASE SLN1"/>
    <property type="match status" value="1"/>
</dbReference>
<evidence type="ECO:0000256" key="4">
    <source>
        <dbReference type="ARBA" id="ARBA00022679"/>
    </source>
</evidence>
<evidence type="ECO:0000256" key="6">
    <source>
        <dbReference type="ARBA" id="ARBA00023012"/>
    </source>
</evidence>
<dbReference type="PANTHER" id="PTHR43047">
    <property type="entry name" value="TWO-COMPONENT HISTIDINE PROTEIN KINASE"/>
    <property type="match status" value="1"/>
</dbReference>
<evidence type="ECO:0000256" key="2">
    <source>
        <dbReference type="ARBA" id="ARBA00012438"/>
    </source>
</evidence>
<accession>A0A512IL75</accession>
<gene>
    <name evidence="9" type="ORF">MHA02_07760</name>
</gene>
<organism evidence="9 10">
    <name type="scientific">Methylobacterium haplocladii</name>
    <dbReference type="NCBI Taxonomy" id="1176176"/>
    <lineage>
        <taxon>Bacteria</taxon>
        <taxon>Pseudomonadati</taxon>
        <taxon>Pseudomonadota</taxon>
        <taxon>Alphaproteobacteria</taxon>
        <taxon>Hyphomicrobiales</taxon>
        <taxon>Methylobacteriaceae</taxon>
        <taxon>Methylobacterium</taxon>
    </lineage>
</organism>
<dbReference type="GO" id="GO:0005886">
    <property type="term" value="C:plasma membrane"/>
    <property type="evidence" value="ECO:0007669"/>
    <property type="project" value="TreeGrafter"/>
</dbReference>
<evidence type="ECO:0000256" key="1">
    <source>
        <dbReference type="ARBA" id="ARBA00000085"/>
    </source>
</evidence>
<dbReference type="SUPFAM" id="SSF47384">
    <property type="entry name" value="Homodimeric domain of signal transducing histidine kinase"/>
    <property type="match status" value="1"/>
</dbReference>
<dbReference type="Pfam" id="PF02518">
    <property type="entry name" value="HATPase_c"/>
    <property type="match status" value="1"/>
</dbReference>
<proteinExistence type="predicted"/>
<name>A0A512IL75_9HYPH</name>
<dbReference type="SMART" id="SM00388">
    <property type="entry name" value="HisKA"/>
    <property type="match status" value="1"/>
</dbReference>
<dbReference type="PRINTS" id="PR00344">
    <property type="entry name" value="BCTRLSENSOR"/>
</dbReference>
<dbReference type="CDD" id="cd00082">
    <property type="entry name" value="HisKA"/>
    <property type="match status" value="1"/>
</dbReference>
<keyword evidence="7" id="KW-1133">Transmembrane helix</keyword>
<evidence type="ECO:0000313" key="10">
    <source>
        <dbReference type="Proteomes" id="UP000321258"/>
    </source>
</evidence>
<keyword evidence="10" id="KW-1185">Reference proteome</keyword>
<dbReference type="GO" id="GO:0000155">
    <property type="term" value="F:phosphorelay sensor kinase activity"/>
    <property type="evidence" value="ECO:0007669"/>
    <property type="project" value="InterPro"/>
</dbReference>
<dbReference type="CDD" id="cd16922">
    <property type="entry name" value="HATPase_EvgS-ArcB-TorS-like"/>
    <property type="match status" value="1"/>
</dbReference>
<dbReference type="PROSITE" id="PS50109">
    <property type="entry name" value="HIS_KIN"/>
    <property type="match status" value="1"/>
</dbReference>
<dbReference type="SUPFAM" id="SSF55874">
    <property type="entry name" value="ATPase domain of HSP90 chaperone/DNA topoisomerase II/histidine kinase"/>
    <property type="match status" value="1"/>
</dbReference>
<feature type="transmembrane region" description="Helical" evidence="7">
    <location>
        <begin position="55"/>
        <end position="75"/>
    </location>
</feature>
<protein>
    <recommendedName>
        <fullName evidence="2">histidine kinase</fullName>
        <ecNumber evidence="2">2.7.13.3</ecNumber>
    </recommendedName>
</protein>
<keyword evidence="5" id="KW-0418">Kinase</keyword>
<dbReference type="InterPro" id="IPR036890">
    <property type="entry name" value="HATPase_C_sf"/>
</dbReference>
<comment type="caution">
    <text evidence="9">The sequence shown here is derived from an EMBL/GenBank/DDBJ whole genome shotgun (WGS) entry which is preliminary data.</text>
</comment>
<feature type="transmembrane region" description="Helical" evidence="7">
    <location>
        <begin position="107"/>
        <end position="126"/>
    </location>
</feature>
<dbReference type="FunFam" id="3.30.565.10:FF:000010">
    <property type="entry name" value="Sensor histidine kinase RcsC"/>
    <property type="match status" value="1"/>
</dbReference>
<dbReference type="SMART" id="SM00387">
    <property type="entry name" value="HATPase_c"/>
    <property type="match status" value="1"/>
</dbReference>
<keyword evidence="6" id="KW-0902">Two-component regulatory system</keyword>
<dbReference type="InterPro" id="IPR004358">
    <property type="entry name" value="Sig_transdc_His_kin-like_C"/>
</dbReference>
<feature type="transmembrane region" description="Helical" evidence="7">
    <location>
        <begin position="162"/>
        <end position="184"/>
    </location>
</feature>
<dbReference type="AlphaFoldDB" id="A0A512IL75"/>
<feature type="domain" description="Histidine kinase" evidence="8">
    <location>
        <begin position="228"/>
        <end position="450"/>
    </location>
</feature>
<dbReference type="EC" id="2.7.13.3" evidence="2"/>
<keyword evidence="7" id="KW-0812">Transmembrane</keyword>
<dbReference type="InterPro" id="IPR005467">
    <property type="entry name" value="His_kinase_dom"/>
</dbReference>
<dbReference type="InterPro" id="IPR003594">
    <property type="entry name" value="HATPase_dom"/>
</dbReference>
<dbReference type="RefSeq" id="WP_147076709.1">
    <property type="nucleotide sequence ID" value="NZ_BJZT01000006.1"/>
</dbReference>